<dbReference type="Proteomes" id="UP000177791">
    <property type="component" value="Unassembled WGS sequence"/>
</dbReference>
<accession>A0A1G1T104</accession>
<protein>
    <recommendedName>
        <fullName evidence="2">Secretion system C-terminal sorting domain-containing protein</fullName>
    </recommendedName>
</protein>
<dbReference type="InterPro" id="IPR026444">
    <property type="entry name" value="Secre_tail"/>
</dbReference>
<keyword evidence="4" id="KW-1185">Reference proteome</keyword>
<evidence type="ECO:0000256" key="1">
    <source>
        <dbReference type="SAM" id="SignalP"/>
    </source>
</evidence>
<dbReference type="OrthoDB" id="610424at2"/>
<evidence type="ECO:0000313" key="3">
    <source>
        <dbReference type="EMBL" id="OGX84554.1"/>
    </source>
</evidence>
<proteinExistence type="predicted"/>
<organism evidence="3 4">
    <name type="scientific">Hymenobacter glacialis</name>
    <dbReference type="NCBI Taxonomy" id="1908236"/>
    <lineage>
        <taxon>Bacteria</taxon>
        <taxon>Pseudomonadati</taxon>
        <taxon>Bacteroidota</taxon>
        <taxon>Cytophagia</taxon>
        <taxon>Cytophagales</taxon>
        <taxon>Hymenobacteraceae</taxon>
        <taxon>Hymenobacter</taxon>
    </lineage>
</organism>
<feature type="chain" id="PRO_5009578727" description="Secretion system C-terminal sorting domain-containing protein" evidence="1">
    <location>
        <begin position="24"/>
        <end position="565"/>
    </location>
</feature>
<feature type="signal peptide" evidence="1">
    <location>
        <begin position="1"/>
        <end position="23"/>
    </location>
</feature>
<comment type="caution">
    <text evidence="3">The sequence shown here is derived from an EMBL/GenBank/DDBJ whole genome shotgun (WGS) entry which is preliminary data.</text>
</comment>
<reference evidence="3 4" key="1">
    <citation type="submission" date="2016-08" db="EMBL/GenBank/DDBJ databases">
        <title>Hymenobacter coccineus sp. nov., Hymenobacter lapidarius sp. nov. and Hymenobacter glacialis sp. nov., isolated from Antarctic soil.</title>
        <authorList>
            <person name="Sedlacek I."/>
            <person name="Kralova S."/>
            <person name="Kyrova K."/>
            <person name="Maslanova I."/>
            <person name="Stankova E."/>
            <person name="Vrbovska V."/>
            <person name="Nemec M."/>
            <person name="Bartak M."/>
            <person name="Svec P."/>
            <person name="Busse H.-J."/>
            <person name="Pantucek R."/>
        </authorList>
    </citation>
    <scope>NUCLEOTIDE SEQUENCE [LARGE SCALE GENOMIC DNA]</scope>
    <source>
        <strain evidence="3 4">CCM 8648</strain>
    </source>
</reference>
<dbReference type="InterPro" id="IPR052918">
    <property type="entry name" value="Motility_Chemotaxis_Reg"/>
</dbReference>
<dbReference type="RefSeq" id="WP_070734934.1">
    <property type="nucleotide sequence ID" value="NZ_MDZC01000069.1"/>
</dbReference>
<sequence>MRTLFRALLTLLAVGGLNTTVVAQNAPDWLGVQIVGNGYPSMGYSAVDSFGNTYVAGTFSDSIRVGGKVRRSMGRLDGYLAKYSPDGAVAWYQQLGSAGEESITGIALDEAGNVYITGVFEFSIQLGSQLALLGGNSTDQDKMFVIRYSPGGKPEWARQSRADVKGISTAYGGSVATDASGQLYVAGIFDNAMTIGAVSTASPANTTGAFLARFSAATGALRSLTTAFTYAVPPPSSINYFRPLLAVTALGEAYVLNSFTVPVLVGNTTLTSRGSIDGLVAKYDAQGRFEWVQQLGGAGVDEIRSCAVDAGGNLYATLAFNAASVLGATTLIPAGEYDGGLAKYSPRGELLWAHSGGGPGYDRYNGICLDPAGNPFVVGYFQHTAQIGGLPLISAGGLDVLVVAYTPGGQVRWAQQAGGPGSDVGDVLGLDAQGDLYVTGSFFRDADFGAIQLATSYYNHFDNCQFVGRLGNAAQTPPMPQVPQIPQPPRPTSGLYPNPATEQVNLPGIDVGSRVRFFDAVGRLVREGSTSSNHQVSVQGLAPGLYTLQTTAATGLRYTGKLIVQ</sequence>
<dbReference type="Gene3D" id="2.120.10.30">
    <property type="entry name" value="TolB, C-terminal domain"/>
    <property type="match status" value="2"/>
</dbReference>
<keyword evidence="1" id="KW-0732">Signal</keyword>
<dbReference type="STRING" id="1908236.BEN48_15790"/>
<dbReference type="PANTHER" id="PTHR35580:SF1">
    <property type="entry name" value="PHYTASE-LIKE DOMAIN-CONTAINING PROTEIN"/>
    <property type="match status" value="1"/>
</dbReference>
<name>A0A1G1T104_9BACT</name>
<evidence type="ECO:0000259" key="2">
    <source>
        <dbReference type="Pfam" id="PF18962"/>
    </source>
</evidence>
<dbReference type="Pfam" id="PF18962">
    <property type="entry name" value="Por_Secre_tail"/>
    <property type="match status" value="1"/>
</dbReference>
<dbReference type="SUPFAM" id="SSF101898">
    <property type="entry name" value="NHL repeat"/>
    <property type="match status" value="1"/>
</dbReference>
<dbReference type="InterPro" id="IPR011042">
    <property type="entry name" value="6-blade_b-propeller_TolB-like"/>
</dbReference>
<dbReference type="AlphaFoldDB" id="A0A1G1T104"/>
<gene>
    <name evidence="3" type="ORF">BEN48_15790</name>
</gene>
<dbReference type="InterPro" id="IPR010620">
    <property type="entry name" value="SBBP_repeat"/>
</dbReference>
<feature type="domain" description="Secretion system C-terminal sorting" evidence="2">
    <location>
        <begin position="495"/>
        <end position="564"/>
    </location>
</feature>
<dbReference type="Pfam" id="PF06739">
    <property type="entry name" value="SBBP"/>
    <property type="match status" value="1"/>
</dbReference>
<dbReference type="NCBIfam" id="TIGR04183">
    <property type="entry name" value="Por_Secre_tail"/>
    <property type="match status" value="1"/>
</dbReference>
<dbReference type="EMBL" id="MDZC01000069">
    <property type="protein sequence ID" value="OGX84554.1"/>
    <property type="molecule type" value="Genomic_DNA"/>
</dbReference>
<dbReference type="PANTHER" id="PTHR35580">
    <property type="entry name" value="CELL SURFACE GLYCOPROTEIN (S-LAYER PROTEIN)-LIKE PROTEIN"/>
    <property type="match status" value="1"/>
</dbReference>
<evidence type="ECO:0000313" key="4">
    <source>
        <dbReference type="Proteomes" id="UP000177791"/>
    </source>
</evidence>